<feature type="region of interest" description="Disordered" evidence="1">
    <location>
        <begin position="1"/>
        <end position="75"/>
    </location>
</feature>
<evidence type="ECO:0000313" key="2">
    <source>
        <dbReference type="EMBL" id="RUS25574.1"/>
    </source>
</evidence>
<comment type="caution">
    <text evidence="2">The sequence shown here is derived from an EMBL/GenBank/DDBJ whole genome shotgun (WGS) entry which is preliminary data.</text>
</comment>
<name>A0A433Q716_9FUNG</name>
<feature type="compositionally biased region" description="Low complexity" evidence="1">
    <location>
        <begin position="43"/>
        <end position="54"/>
    </location>
</feature>
<protein>
    <submittedName>
        <fullName evidence="2">Uncharacterized protein</fullName>
    </submittedName>
</protein>
<feature type="compositionally biased region" description="Basic residues" evidence="1">
    <location>
        <begin position="16"/>
        <end position="33"/>
    </location>
</feature>
<evidence type="ECO:0000256" key="1">
    <source>
        <dbReference type="SAM" id="MobiDB-lite"/>
    </source>
</evidence>
<reference evidence="2 3" key="1">
    <citation type="journal article" date="2018" name="New Phytol.">
        <title>Phylogenomics of Endogonaceae and evolution of mycorrhizas within Mucoromycota.</title>
        <authorList>
            <person name="Chang Y."/>
            <person name="Desiro A."/>
            <person name="Na H."/>
            <person name="Sandor L."/>
            <person name="Lipzen A."/>
            <person name="Clum A."/>
            <person name="Barry K."/>
            <person name="Grigoriev I.V."/>
            <person name="Martin F.M."/>
            <person name="Stajich J.E."/>
            <person name="Smith M.E."/>
            <person name="Bonito G."/>
            <person name="Spatafora J.W."/>
        </authorList>
    </citation>
    <scope>NUCLEOTIDE SEQUENCE [LARGE SCALE GENOMIC DNA]</scope>
    <source>
        <strain evidence="2 3">AD002</strain>
    </source>
</reference>
<gene>
    <name evidence="2" type="ORF">BC938DRAFT_471947</name>
</gene>
<dbReference type="AlphaFoldDB" id="A0A433Q716"/>
<sequence length="75" mass="8473">MWEIKSYDNTREHNHARIHHRRSSFAHTPHTKTPRPIAQSNPISSTLTSRSSRICSDKPPIPAKLTLPGSSSDML</sequence>
<evidence type="ECO:0000313" key="3">
    <source>
        <dbReference type="Proteomes" id="UP000274822"/>
    </source>
</evidence>
<accession>A0A433Q716</accession>
<feature type="compositionally biased region" description="Basic and acidic residues" evidence="1">
    <location>
        <begin position="1"/>
        <end position="15"/>
    </location>
</feature>
<dbReference type="Proteomes" id="UP000274822">
    <property type="component" value="Unassembled WGS sequence"/>
</dbReference>
<keyword evidence="3" id="KW-1185">Reference proteome</keyword>
<dbReference type="EMBL" id="RBNJ01012627">
    <property type="protein sequence ID" value="RUS25574.1"/>
    <property type="molecule type" value="Genomic_DNA"/>
</dbReference>
<proteinExistence type="predicted"/>
<organism evidence="2 3">
    <name type="scientific">Jimgerdemannia flammicorona</name>
    <dbReference type="NCBI Taxonomy" id="994334"/>
    <lineage>
        <taxon>Eukaryota</taxon>
        <taxon>Fungi</taxon>
        <taxon>Fungi incertae sedis</taxon>
        <taxon>Mucoromycota</taxon>
        <taxon>Mucoromycotina</taxon>
        <taxon>Endogonomycetes</taxon>
        <taxon>Endogonales</taxon>
        <taxon>Endogonaceae</taxon>
        <taxon>Jimgerdemannia</taxon>
    </lineage>
</organism>